<dbReference type="Pfam" id="PF08327">
    <property type="entry name" value="AHSA1"/>
    <property type="match status" value="1"/>
</dbReference>
<dbReference type="InterPro" id="IPR013538">
    <property type="entry name" value="ASHA1/2-like_C"/>
</dbReference>
<evidence type="ECO:0000259" key="2">
    <source>
        <dbReference type="Pfam" id="PF08327"/>
    </source>
</evidence>
<gene>
    <name evidence="3" type="ORF">SDC9_79832</name>
</gene>
<dbReference type="Gene3D" id="3.30.530.20">
    <property type="match status" value="1"/>
</dbReference>
<dbReference type="InterPro" id="IPR023393">
    <property type="entry name" value="START-like_dom_sf"/>
</dbReference>
<dbReference type="SUPFAM" id="SSF55961">
    <property type="entry name" value="Bet v1-like"/>
    <property type="match status" value="1"/>
</dbReference>
<feature type="domain" description="Activator of Hsp90 ATPase homologue 1/2-like C-terminal" evidence="2">
    <location>
        <begin position="9"/>
        <end position="141"/>
    </location>
</feature>
<comment type="similarity">
    <text evidence="1">Belongs to the AHA1 family.</text>
</comment>
<proteinExistence type="inferred from homology"/>
<sequence>MYKKQISINTSVDKVWNALTQPEEMRNWYFSISNFEATEGTVFDFIVSFTDEAGEHSFRHLFKILEVIPNEKLRHTWEHPGHSEGTSTLTWELIPGEETTTVILTHEGNESFLDEGSKYFTAESYTAGWNDILQGLKDYLENEV</sequence>
<evidence type="ECO:0000256" key="1">
    <source>
        <dbReference type="ARBA" id="ARBA00006817"/>
    </source>
</evidence>
<dbReference type="CDD" id="cd07814">
    <property type="entry name" value="SRPBCC_CalC_Aha1-like"/>
    <property type="match status" value="1"/>
</dbReference>
<protein>
    <recommendedName>
        <fullName evidence="2">Activator of Hsp90 ATPase homologue 1/2-like C-terminal domain-containing protein</fullName>
    </recommendedName>
</protein>
<organism evidence="3">
    <name type="scientific">bioreactor metagenome</name>
    <dbReference type="NCBI Taxonomy" id="1076179"/>
    <lineage>
        <taxon>unclassified sequences</taxon>
        <taxon>metagenomes</taxon>
        <taxon>ecological metagenomes</taxon>
    </lineage>
</organism>
<dbReference type="EMBL" id="VSSQ01006605">
    <property type="protein sequence ID" value="MPM33262.1"/>
    <property type="molecule type" value="Genomic_DNA"/>
</dbReference>
<comment type="caution">
    <text evidence="3">The sequence shown here is derived from an EMBL/GenBank/DDBJ whole genome shotgun (WGS) entry which is preliminary data.</text>
</comment>
<reference evidence="3" key="1">
    <citation type="submission" date="2019-08" db="EMBL/GenBank/DDBJ databases">
        <authorList>
            <person name="Kucharzyk K."/>
            <person name="Murdoch R.W."/>
            <person name="Higgins S."/>
            <person name="Loffler F."/>
        </authorList>
    </citation>
    <scope>NUCLEOTIDE SEQUENCE</scope>
</reference>
<evidence type="ECO:0000313" key="3">
    <source>
        <dbReference type="EMBL" id="MPM33262.1"/>
    </source>
</evidence>
<dbReference type="AlphaFoldDB" id="A0A644YXQ7"/>
<name>A0A644YXQ7_9ZZZZ</name>
<accession>A0A644YXQ7</accession>